<dbReference type="Proteomes" id="UP000530320">
    <property type="component" value="Unassembled WGS sequence"/>
</dbReference>
<dbReference type="InterPro" id="IPR027417">
    <property type="entry name" value="P-loop_NTPase"/>
</dbReference>
<reference evidence="2 3" key="1">
    <citation type="submission" date="2020-04" db="EMBL/GenBank/DDBJ databases">
        <title>Description of novel Gluconacetobacter.</title>
        <authorList>
            <person name="Sombolestani A."/>
        </authorList>
    </citation>
    <scope>NUCLEOTIDE SEQUENCE [LARGE SCALE GENOMIC DNA]</scope>
    <source>
        <strain evidence="2 3">LMG 22058</strain>
    </source>
</reference>
<dbReference type="Gene3D" id="3.40.50.300">
    <property type="entry name" value="P-loop containing nucleotide triphosphate hydrolases"/>
    <property type="match status" value="1"/>
</dbReference>
<evidence type="ECO:0000313" key="3">
    <source>
        <dbReference type="Proteomes" id="UP000530320"/>
    </source>
</evidence>
<proteinExistence type="predicted"/>
<dbReference type="PANTHER" id="PTHR12788:SF10">
    <property type="entry name" value="PROTEIN-TYROSINE SULFOTRANSFERASE"/>
    <property type="match status" value="1"/>
</dbReference>
<gene>
    <name evidence="2" type="ORF">HLH44_00110</name>
</gene>
<evidence type="ECO:0000313" key="2">
    <source>
        <dbReference type="EMBL" id="MBB2195882.1"/>
    </source>
</evidence>
<dbReference type="PANTHER" id="PTHR12788">
    <property type="entry name" value="PROTEIN-TYROSINE SULFOTRANSFERASE 2"/>
    <property type="match status" value="1"/>
</dbReference>
<name>A0A7W4JW89_9PROT</name>
<organism evidence="2 3">
    <name type="scientific">Gluconacetobacter dulcium</name>
    <dbReference type="NCBI Taxonomy" id="2729096"/>
    <lineage>
        <taxon>Bacteria</taxon>
        <taxon>Pseudomonadati</taxon>
        <taxon>Pseudomonadota</taxon>
        <taxon>Alphaproteobacteria</taxon>
        <taxon>Acetobacterales</taxon>
        <taxon>Acetobacteraceae</taxon>
        <taxon>Gluconacetobacter</taxon>
    </lineage>
</organism>
<evidence type="ECO:0000256" key="1">
    <source>
        <dbReference type="ARBA" id="ARBA00022679"/>
    </source>
</evidence>
<dbReference type="SUPFAM" id="SSF52540">
    <property type="entry name" value="P-loop containing nucleoside triphosphate hydrolases"/>
    <property type="match status" value="1"/>
</dbReference>
<dbReference type="InterPro" id="IPR026634">
    <property type="entry name" value="TPST-like"/>
</dbReference>
<comment type="caution">
    <text evidence="2">The sequence shown here is derived from an EMBL/GenBank/DDBJ whole genome shotgun (WGS) entry which is preliminary data.</text>
</comment>
<dbReference type="Pfam" id="PF13469">
    <property type="entry name" value="Sulfotransfer_3"/>
    <property type="match status" value="1"/>
</dbReference>
<dbReference type="GO" id="GO:0008476">
    <property type="term" value="F:protein-tyrosine sulfotransferase activity"/>
    <property type="evidence" value="ECO:0007669"/>
    <property type="project" value="InterPro"/>
</dbReference>
<accession>A0A7W4JW89</accession>
<sequence>MSSPAVHVISGLPRSGSTLLAALLNQHPGVHAAGHNTPVAPMLVRLMSLMSEGEYETAFRDGQWQRLLRGVVEGYHAGAHGKPVLVDIGRDWCAHVPLLAALYPDAKMICCVRDPVWILNSFERLVAGDPLLRSRLVPIAHRATQHDRIDYLMSREGAFGYAWRLVNEAFFGPHADRLMIVEYDRLVRDPRGVLAELEKSLGLPAFSYDTENVKGPDASIFDSALGTPGLHAVRPRVAPVKRALTLPPHMVERLAHQMFWREPKLNRGAVVIA</sequence>
<dbReference type="EMBL" id="JABEQP010000001">
    <property type="protein sequence ID" value="MBB2195882.1"/>
    <property type="molecule type" value="Genomic_DNA"/>
</dbReference>
<dbReference type="AlphaFoldDB" id="A0A7W4JW89"/>
<keyword evidence="1 2" id="KW-0808">Transferase</keyword>
<protein>
    <submittedName>
        <fullName evidence="2">Sulfotransferase</fullName>
    </submittedName>
</protein>